<comment type="caution">
    <text evidence="1">The sequence shown here is derived from an EMBL/GenBank/DDBJ whole genome shotgun (WGS) entry which is preliminary data.</text>
</comment>
<sequence length="269" mass="31070">MTKHPPCAAKDGARRILQLTIKVRGKNETGETQGVSYVDRGPDNLLCQFQVMLFKMTSIALSRESIHINDSKKMSLQIQPQYRERRNQQQQHEKFQINNLPLELYLHILSHLSSFSETLAPSLGSLHLPIHLPFAAPLFYSSLLFTFSCLDVLRQFAGHFERGRDVRRVRILYDADNDVEGRPIEGNEESKKGDWVFVLFESFQKLEEITFVKTVKMNDGNCFEDEETWWQHITNAVREGLAMRNQTGGIVVKLEDGRGWAREEKIVYT</sequence>
<gene>
    <name evidence="1" type="ORF">PVAG01_10598</name>
</gene>
<organism evidence="1 2">
    <name type="scientific">Phlyctema vagabunda</name>
    <dbReference type="NCBI Taxonomy" id="108571"/>
    <lineage>
        <taxon>Eukaryota</taxon>
        <taxon>Fungi</taxon>
        <taxon>Dikarya</taxon>
        <taxon>Ascomycota</taxon>
        <taxon>Pezizomycotina</taxon>
        <taxon>Leotiomycetes</taxon>
        <taxon>Helotiales</taxon>
        <taxon>Dermateaceae</taxon>
        <taxon>Phlyctema</taxon>
    </lineage>
</organism>
<reference evidence="1 2" key="1">
    <citation type="submission" date="2024-06" db="EMBL/GenBank/DDBJ databases">
        <title>Complete genome of Phlyctema vagabunda strain 19-DSS-EL-015.</title>
        <authorList>
            <person name="Fiorenzani C."/>
        </authorList>
    </citation>
    <scope>NUCLEOTIDE SEQUENCE [LARGE SCALE GENOMIC DNA]</scope>
    <source>
        <strain evidence="1 2">19-DSS-EL-015</strain>
    </source>
</reference>
<evidence type="ECO:0008006" key="3">
    <source>
        <dbReference type="Google" id="ProtNLM"/>
    </source>
</evidence>
<evidence type="ECO:0000313" key="2">
    <source>
        <dbReference type="Proteomes" id="UP001629113"/>
    </source>
</evidence>
<dbReference type="Proteomes" id="UP001629113">
    <property type="component" value="Unassembled WGS sequence"/>
</dbReference>
<evidence type="ECO:0000313" key="1">
    <source>
        <dbReference type="EMBL" id="KAL3417588.1"/>
    </source>
</evidence>
<name>A0ABR4P2P7_9HELO</name>
<accession>A0ABR4P2P7</accession>
<dbReference type="EMBL" id="JBFCZG010000010">
    <property type="protein sequence ID" value="KAL3417588.1"/>
    <property type="molecule type" value="Genomic_DNA"/>
</dbReference>
<protein>
    <recommendedName>
        <fullName evidence="3">F-box domain-containing protein</fullName>
    </recommendedName>
</protein>
<keyword evidence="2" id="KW-1185">Reference proteome</keyword>
<proteinExistence type="predicted"/>